<dbReference type="SMART" id="SM00066">
    <property type="entry name" value="GAL4"/>
    <property type="match status" value="1"/>
</dbReference>
<dbReference type="Pfam" id="PF00172">
    <property type="entry name" value="Zn_clus"/>
    <property type="match status" value="1"/>
</dbReference>
<feature type="region of interest" description="Disordered" evidence="6">
    <location>
        <begin position="65"/>
        <end position="84"/>
    </location>
</feature>
<dbReference type="RefSeq" id="XP_003680877.1">
    <property type="nucleotide sequence ID" value="XM_003680829.1"/>
</dbReference>
<comment type="subcellular location">
    <subcellularLocation>
        <location evidence="1">Nucleus</location>
    </subcellularLocation>
</comment>
<evidence type="ECO:0000256" key="3">
    <source>
        <dbReference type="ARBA" id="ARBA00023125"/>
    </source>
</evidence>
<dbReference type="GO" id="GO:0008270">
    <property type="term" value="F:zinc ion binding"/>
    <property type="evidence" value="ECO:0007669"/>
    <property type="project" value="InterPro"/>
</dbReference>
<dbReference type="PANTHER" id="PTHR31845:SF17">
    <property type="entry name" value="ZN(II)2CYS6 TRANSCRIPTION FACTOR (EUROFUNG)"/>
    <property type="match status" value="1"/>
</dbReference>
<evidence type="ECO:0000256" key="6">
    <source>
        <dbReference type="SAM" id="MobiDB-lite"/>
    </source>
</evidence>
<keyword evidence="2" id="KW-0805">Transcription regulation</keyword>
<evidence type="ECO:0000259" key="7">
    <source>
        <dbReference type="PROSITE" id="PS50048"/>
    </source>
</evidence>
<sequence>MGSYESKKRTRPCVSCKRQKLKCQYKESLPCERCIKHGMACYFPTTQKQSATAKQSLHETVLPRYQSPPPLQSNPPEASVVPNTLPKPRIREAKSTTVLPSGLPTSLLPNNGNLWAYSGEQRADFLQTALESMLTIFQHNQIQHEQQIKVLQNQVNQQNHVVIRDQSRAGPSAVALPSVSEIIDNGGPKEQVTDFRKLGIISKTEAAELLHIFCTKMSGHMFGYSSEELTLEELWDQSPLLLASICTVACPHHPLLQYKKTRLQESLRWLASELLNHSDSIDSNVEHIILGLIIAFLWLESNQLYISVAIQLARMWRLDQQPDKNKESKLWRLWYLLYIADGTQNLMSHKSPSIRKQTEPLIASVREMLVSNVEDPALQEVLKRNCMKGTTPTTDQLHLLNEVEHSKIEVNPHTLQNMHLCGLVEYHMAIESLFHGGTIQDTLTSAHKLLQPKNFGAPWETNMDLDKWMISWTITLQNIDVQNDAWCLKSTLLYYNFARMHINTRWLSERQASLENPDWLQIWSNASADRSALIDASHDISHSAAISLLKLATKDKDVSSLFQFLPNHVYLMLFFASMIVLEAPSAYSLSDPSTIKRLQQGFKLVKTFRGMLASQTSSDAEFTRKIDNSVQSLMAAFIDRCVQVTNSSKVNNRIEEIIQDPTDSLDSETTRKTISAWPSVNHGHP</sequence>
<dbReference type="Proteomes" id="UP000005627">
    <property type="component" value="Chromosome 4"/>
</dbReference>
<dbReference type="HOGENOM" id="CLU_009418_0_0_1"/>
<dbReference type="KEGG" id="tdl:TDEL_0D00820"/>
<dbReference type="InParanoid" id="G8ZSS2"/>
<dbReference type="InterPro" id="IPR051089">
    <property type="entry name" value="prtT"/>
</dbReference>
<evidence type="ECO:0000256" key="2">
    <source>
        <dbReference type="ARBA" id="ARBA00023015"/>
    </source>
</evidence>
<dbReference type="GO" id="GO:0005634">
    <property type="term" value="C:nucleus"/>
    <property type="evidence" value="ECO:0007669"/>
    <property type="project" value="UniProtKB-SubCell"/>
</dbReference>
<gene>
    <name evidence="8" type="primary">TDEL0D00820</name>
    <name evidence="8" type="ORF">TDEL_0D00820</name>
</gene>
<dbReference type="EMBL" id="HE616745">
    <property type="protein sequence ID" value="CCE91666.1"/>
    <property type="molecule type" value="Genomic_DNA"/>
</dbReference>
<keyword evidence="9" id="KW-1185">Reference proteome</keyword>
<protein>
    <recommendedName>
        <fullName evidence="7">Zn(2)-C6 fungal-type domain-containing protein</fullName>
    </recommendedName>
</protein>
<keyword evidence="5" id="KW-0539">Nucleus</keyword>
<dbReference type="GO" id="GO:0000976">
    <property type="term" value="F:transcription cis-regulatory region binding"/>
    <property type="evidence" value="ECO:0007669"/>
    <property type="project" value="TreeGrafter"/>
</dbReference>
<evidence type="ECO:0000256" key="4">
    <source>
        <dbReference type="ARBA" id="ARBA00023163"/>
    </source>
</evidence>
<dbReference type="SUPFAM" id="SSF57701">
    <property type="entry name" value="Zn2/Cys6 DNA-binding domain"/>
    <property type="match status" value="1"/>
</dbReference>
<dbReference type="Gene3D" id="4.10.240.10">
    <property type="entry name" value="Zn(2)-C6 fungal-type DNA-binding domain"/>
    <property type="match status" value="1"/>
</dbReference>
<organism evidence="8 9">
    <name type="scientific">Torulaspora delbrueckii</name>
    <name type="common">Yeast</name>
    <name type="synonym">Candida colliculosa</name>
    <dbReference type="NCBI Taxonomy" id="4950"/>
    <lineage>
        <taxon>Eukaryota</taxon>
        <taxon>Fungi</taxon>
        <taxon>Dikarya</taxon>
        <taxon>Ascomycota</taxon>
        <taxon>Saccharomycotina</taxon>
        <taxon>Saccharomycetes</taxon>
        <taxon>Saccharomycetales</taxon>
        <taxon>Saccharomycetaceae</taxon>
        <taxon>Torulaspora</taxon>
    </lineage>
</organism>
<evidence type="ECO:0000313" key="9">
    <source>
        <dbReference type="Proteomes" id="UP000005627"/>
    </source>
</evidence>
<proteinExistence type="predicted"/>
<dbReference type="GO" id="GO:0000981">
    <property type="term" value="F:DNA-binding transcription factor activity, RNA polymerase II-specific"/>
    <property type="evidence" value="ECO:0007669"/>
    <property type="project" value="InterPro"/>
</dbReference>
<dbReference type="PANTHER" id="PTHR31845">
    <property type="entry name" value="FINGER DOMAIN PROTEIN, PUTATIVE-RELATED"/>
    <property type="match status" value="1"/>
</dbReference>
<evidence type="ECO:0000256" key="5">
    <source>
        <dbReference type="ARBA" id="ARBA00023242"/>
    </source>
</evidence>
<dbReference type="CDD" id="cd12148">
    <property type="entry name" value="fungal_TF_MHR"/>
    <property type="match status" value="1"/>
</dbReference>
<dbReference type="eggNOG" id="ENOG502QW6D">
    <property type="taxonomic scope" value="Eukaryota"/>
</dbReference>
<dbReference type="CDD" id="cd00067">
    <property type="entry name" value="GAL4"/>
    <property type="match status" value="1"/>
</dbReference>
<dbReference type="PROSITE" id="PS00463">
    <property type="entry name" value="ZN2_CY6_FUNGAL_1"/>
    <property type="match status" value="1"/>
</dbReference>
<dbReference type="GeneID" id="11503631"/>
<dbReference type="InterPro" id="IPR001138">
    <property type="entry name" value="Zn2Cys6_DnaBD"/>
</dbReference>
<feature type="region of interest" description="Disordered" evidence="6">
    <location>
        <begin position="661"/>
        <end position="685"/>
    </location>
</feature>
<keyword evidence="4" id="KW-0804">Transcription</keyword>
<dbReference type="InterPro" id="IPR036864">
    <property type="entry name" value="Zn2-C6_fun-type_DNA-bd_sf"/>
</dbReference>
<evidence type="ECO:0000313" key="8">
    <source>
        <dbReference type="EMBL" id="CCE91666.1"/>
    </source>
</evidence>
<dbReference type="AlphaFoldDB" id="G8ZSS2"/>
<accession>G8ZSS2</accession>
<dbReference type="PROSITE" id="PS50048">
    <property type="entry name" value="ZN2_CY6_FUNGAL_2"/>
    <property type="match status" value="1"/>
</dbReference>
<evidence type="ECO:0000256" key="1">
    <source>
        <dbReference type="ARBA" id="ARBA00004123"/>
    </source>
</evidence>
<dbReference type="OrthoDB" id="4060227at2759"/>
<reference evidence="8 9" key="1">
    <citation type="journal article" date="2011" name="Proc. Natl. Acad. Sci. U.S.A.">
        <title>Evolutionary erosion of yeast sex chromosomes by mating-type switching accidents.</title>
        <authorList>
            <person name="Gordon J.L."/>
            <person name="Armisen D."/>
            <person name="Proux-Wera E."/>
            <person name="Oheigeartaigh S.S."/>
            <person name="Byrne K.P."/>
            <person name="Wolfe K.H."/>
        </authorList>
    </citation>
    <scope>NUCLEOTIDE SEQUENCE [LARGE SCALE GENOMIC DNA]</scope>
    <source>
        <strain evidence="9">ATCC 10662 / CBS 1146 / NBRC 0425 / NCYC 2629 / NRRL Y-866</strain>
    </source>
</reference>
<feature type="domain" description="Zn(2)-C6 fungal-type" evidence="7">
    <location>
        <begin position="12"/>
        <end position="43"/>
    </location>
</feature>
<keyword evidence="3" id="KW-0238">DNA-binding</keyword>
<name>G8ZSS2_TORDE</name>